<dbReference type="AlphaFoldDB" id="A0A895XUJ7"/>
<dbReference type="PANTHER" id="PTHR33744">
    <property type="entry name" value="CARBOHYDRATE DIACID REGULATOR"/>
    <property type="match status" value="1"/>
</dbReference>
<dbReference type="Pfam" id="PF17853">
    <property type="entry name" value="GGDEF_2"/>
    <property type="match status" value="1"/>
</dbReference>
<evidence type="ECO:0000313" key="4">
    <source>
        <dbReference type="EMBL" id="QSB07035.1"/>
    </source>
</evidence>
<comment type="similarity">
    <text evidence="1">Belongs to the CdaR family.</text>
</comment>
<dbReference type="PANTHER" id="PTHR33744:SF7">
    <property type="entry name" value="PUCR FAMILY TRANSCRIPTIONAL REGULATOR"/>
    <property type="match status" value="1"/>
</dbReference>
<dbReference type="Pfam" id="PF13556">
    <property type="entry name" value="HTH_30"/>
    <property type="match status" value="1"/>
</dbReference>
<feature type="domain" description="CdaR GGDEF-like" evidence="3">
    <location>
        <begin position="159"/>
        <end position="266"/>
    </location>
</feature>
<organism evidence="4 5">
    <name type="scientific">Natronoglycomyces albus</name>
    <dbReference type="NCBI Taxonomy" id="2811108"/>
    <lineage>
        <taxon>Bacteria</taxon>
        <taxon>Bacillati</taxon>
        <taxon>Actinomycetota</taxon>
        <taxon>Actinomycetes</taxon>
        <taxon>Glycomycetales</taxon>
        <taxon>Glycomycetaceae</taxon>
        <taxon>Natronoglycomyces</taxon>
    </lineage>
</organism>
<sequence length="394" mass="41768">MMLAATIQNVERATGALATQSIARMDDQLPWFRELPAEKRSMVTLVAQAGVRQLVQWMRNEGADTGISDEVFEAAPVELARAISLQHTVALIQVTCEVVEEQVPALAAEGEDEALREAVLRFSREIAFAAARVYARAAESRGAWDARLQAMLVDALLRGDGPDELAGRAAALGWSEIQPVTVACGNTPGGETTAVLHSVQKAARRLGVEVLAGVHGARLVVLIGGIDDALPTVEKLTSQFGEGPIVVGHSVAGVTEASSSAHAAVTGHRAAAAWPDAPCPALATQLLPERAVAGDIEARKALRTGVYVTLKRAGGELLETMDAFISSGGVLEGTARALYVHPNTVRYRLRRIHEVTGLAPTEAHDAFALRVGLAIGRLESTPAQRHKPSLQRLL</sequence>
<dbReference type="RefSeq" id="WP_213173039.1">
    <property type="nucleotide sequence ID" value="NZ_CP070496.1"/>
</dbReference>
<dbReference type="InterPro" id="IPR051448">
    <property type="entry name" value="CdaR-like_regulators"/>
</dbReference>
<dbReference type="Gene3D" id="1.10.10.2840">
    <property type="entry name" value="PucR C-terminal helix-turn-helix domain"/>
    <property type="match status" value="1"/>
</dbReference>
<evidence type="ECO:0000256" key="1">
    <source>
        <dbReference type="ARBA" id="ARBA00006754"/>
    </source>
</evidence>
<evidence type="ECO:0000313" key="5">
    <source>
        <dbReference type="Proteomes" id="UP000662939"/>
    </source>
</evidence>
<name>A0A895XUJ7_9ACTN</name>
<dbReference type="Proteomes" id="UP000662939">
    <property type="component" value="Chromosome"/>
</dbReference>
<accession>A0A895XUJ7</accession>
<dbReference type="EMBL" id="CP070496">
    <property type="protein sequence ID" value="QSB07035.1"/>
    <property type="molecule type" value="Genomic_DNA"/>
</dbReference>
<reference evidence="4" key="1">
    <citation type="submission" date="2021-02" db="EMBL/GenBank/DDBJ databases">
        <title>Natronoglycomyces albus gen. nov., sp. nov, a haloalkaliphilic actinobacterium from a soda solonchak soil.</title>
        <authorList>
            <person name="Sorokin D.Y."/>
            <person name="Khijniak T.V."/>
            <person name="Zakharycheva A.P."/>
            <person name="Boueva O.V."/>
            <person name="Ariskina E.V."/>
            <person name="Hahnke R.L."/>
            <person name="Bunk B."/>
            <person name="Sproer C."/>
            <person name="Schumann P."/>
            <person name="Evtushenko L.I."/>
            <person name="Kublanov I.V."/>
        </authorList>
    </citation>
    <scope>NUCLEOTIDE SEQUENCE</scope>
    <source>
        <strain evidence="4">DSM 106290</strain>
    </source>
</reference>
<keyword evidence="5" id="KW-1185">Reference proteome</keyword>
<gene>
    <name evidence="4" type="ORF">JQS30_10365</name>
</gene>
<evidence type="ECO:0000259" key="2">
    <source>
        <dbReference type="Pfam" id="PF13556"/>
    </source>
</evidence>
<dbReference type="InterPro" id="IPR041522">
    <property type="entry name" value="CdaR_GGDEF"/>
</dbReference>
<protein>
    <submittedName>
        <fullName evidence="4">Helix-turn-helix domain-containing protein</fullName>
    </submittedName>
</protein>
<proteinExistence type="inferred from homology"/>
<feature type="domain" description="PucR C-terminal helix-turn-helix" evidence="2">
    <location>
        <begin position="317"/>
        <end position="375"/>
    </location>
</feature>
<evidence type="ECO:0000259" key="3">
    <source>
        <dbReference type="Pfam" id="PF17853"/>
    </source>
</evidence>
<dbReference type="KEGG" id="nav:JQS30_10365"/>
<dbReference type="InterPro" id="IPR025736">
    <property type="entry name" value="PucR_C-HTH_dom"/>
</dbReference>
<dbReference type="InterPro" id="IPR042070">
    <property type="entry name" value="PucR_C-HTH_sf"/>
</dbReference>